<sequence>MDDIEAFWQRAQQHARLVGMPSVLGVNPLATLRPPAWSFGATAEHADGLLQLVLDGTKTATATALWEFEAEGEALPSVGTLSIITDGAGVPRALLGVTRVRTVPFDEVDEAHARAEGERDRTLASWREIHEQFFTDYASHGRGFAPDMPVVLEEFEVLYSEPVER</sequence>
<keyword evidence="3" id="KW-1185">Reference proteome</keyword>
<accession>A0A553K608</accession>
<dbReference type="SMART" id="SM01022">
    <property type="entry name" value="ASCH"/>
    <property type="match status" value="1"/>
</dbReference>
<dbReference type="PANTHER" id="PTHR39203">
    <property type="entry name" value="CYTOPLASMIC PROTEIN-RELATED"/>
    <property type="match status" value="1"/>
</dbReference>
<organism evidence="2 3">
    <name type="scientific">Tessaracoccus rhinocerotis</name>
    <dbReference type="NCBI Taxonomy" id="1689449"/>
    <lineage>
        <taxon>Bacteria</taxon>
        <taxon>Bacillati</taxon>
        <taxon>Actinomycetota</taxon>
        <taxon>Actinomycetes</taxon>
        <taxon>Propionibacteriales</taxon>
        <taxon>Propionibacteriaceae</taxon>
        <taxon>Tessaracoccus</taxon>
    </lineage>
</organism>
<dbReference type="OrthoDB" id="9807542at2"/>
<dbReference type="InterPro" id="IPR015947">
    <property type="entry name" value="PUA-like_sf"/>
</dbReference>
<dbReference type="RefSeq" id="WP_143937228.1">
    <property type="nucleotide sequence ID" value="NZ_VKKG01000001.1"/>
</dbReference>
<dbReference type="CDD" id="cd06553">
    <property type="entry name" value="ASCH_Ef3133_like"/>
    <property type="match status" value="1"/>
</dbReference>
<reference evidence="2 3" key="1">
    <citation type="submission" date="2019-07" db="EMBL/GenBank/DDBJ databases">
        <authorList>
            <person name="Zhou L.-Y."/>
        </authorList>
    </citation>
    <scope>NUCLEOTIDE SEQUENCE [LARGE SCALE GENOMIC DNA]</scope>
    <source>
        <strain evidence="2 3">YIM 101269</strain>
    </source>
</reference>
<dbReference type="InterPro" id="IPR009326">
    <property type="entry name" value="DUF984"/>
</dbReference>
<proteinExistence type="predicted"/>
<dbReference type="Gene3D" id="3.10.400.10">
    <property type="entry name" value="Sulfate adenylyltransferase"/>
    <property type="match status" value="1"/>
</dbReference>
<dbReference type="PIRSF" id="PIRSF021320">
    <property type="entry name" value="DUF984"/>
    <property type="match status" value="1"/>
</dbReference>
<gene>
    <name evidence="2" type="ORF">FOJ82_04585</name>
</gene>
<evidence type="ECO:0000313" key="2">
    <source>
        <dbReference type="EMBL" id="TRY20144.1"/>
    </source>
</evidence>
<dbReference type="SUPFAM" id="SSF88697">
    <property type="entry name" value="PUA domain-like"/>
    <property type="match status" value="1"/>
</dbReference>
<dbReference type="AlphaFoldDB" id="A0A553K608"/>
<dbReference type="PANTHER" id="PTHR39203:SF1">
    <property type="entry name" value="CYTOPLASMIC PROTEIN"/>
    <property type="match status" value="1"/>
</dbReference>
<dbReference type="InterPro" id="IPR007374">
    <property type="entry name" value="ASCH_domain"/>
</dbReference>
<feature type="domain" description="ASCH" evidence="1">
    <location>
        <begin position="37"/>
        <end position="159"/>
    </location>
</feature>
<comment type="caution">
    <text evidence="2">The sequence shown here is derived from an EMBL/GenBank/DDBJ whole genome shotgun (WGS) entry which is preliminary data.</text>
</comment>
<dbReference type="EMBL" id="VKKG01000001">
    <property type="protein sequence ID" value="TRY20144.1"/>
    <property type="molecule type" value="Genomic_DNA"/>
</dbReference>
<dbReference type="Proteomes" id="UP000317638">
    <property type="component" value="Unassembled WGS sequence"/>
</dbReference>
<evidence type="ECO:0000313" key="3">
    <source>
        <dbReference type="Proteomes" id="UP000317638"/>
    </source>
</evidence>
<name>A0A553K608_9ACTN</name>
<protein>
    <submittedName>
        <fullName evidence="2">ASCH domain-containing protein</fullName>
    </submittedName>
</protein>
<evidence type="ECO:0000259" key="1">
    <source>
        <dbReference type="SMART" id="SM01022"/>
    </source>
</evidence>
<dbReference type="Pfam" id="PF04266">
    <property type="entry name" value="ASCH"/>
    <property type="match status" value="1"/>
</dbReference>